<dbReference type="GO" id="GO:0044781">
    <property type="term" value="P:bacterial-type flagellum organization"/>
    <property type="evidence" value="ECO:0007669"/>
    <property type="project" value="UniProtKB-KW"/>
</dbReference>
<evidence type="ECO:0000256" key="4">
    <source>
        <dbReference type="ARBA" id="ARBA00022500"/>
    </source>
</evidence>
<keyword evidence="7" id="KW-0472">Membrane</keyword>
<dbReference type="GO" id="GO:0009288">
    <property type="term" value="C:bacterial-type flagellum"/>
    <property type="evidence" value="ECO:0007669"/>
    <property type="project" value="InterPro"/>
</dbReference>
<evidence type="ECO:0000256" key="2">
    <source>
        <dbReference type="ARBA" id="ARBA00022448"/>
    </source>
</evidence>
<evidence type="ECO:0000256" key="6">
    <source>
        <dbReference type="ARBA" id="ARBA00022927"/>
    </source>
</evidence>
<evidence type="ECO:0000256" key="5">
    <source>
        <dbReference type="ARBA" id="ARBA00022795"/>
    </source>
</evidence>
<dbReference type="InterPro" id="IPR012823">
    <property type="entry name" value="Flagell_FliJ"/>
</dbReference>
<dbReference type="InterPro" id="IPR018006">
    <property type="entry name" value="Flag_FliJ_proteobac"/>
</dbReference>
<comment type="subcellular location">
    <subcellularLocation>
        <location evidence="1">Cell membrane</location>
        <topology evidence="1">Peripheral membrane protein</topology>
        <orientation evidence="1">Cytoplasmic side</orientation>
    </subcellularLocation>
</comment>
<dbReference type="GO" id="GO:0071973">
    <property type="term" value="P:bacterial-type flagellum-dependent cell motility"/>
    <property type="evidence" value="ECO:0007669"/>
    <property type="project" value="InterPro"/>
</dbReference>
<keyword evidence="5" id="KW-1005">Bacterial flagellum biogenesis</keyword>
<dbReference type="PANTHER" id="PTHR38786:SF1">
    <property type="entry name" value="FLAGELLAR FLIJ PROTEIN"/>
    <property type="match status" value="1"/>
</dbReference>
<dbReference type="GO" id="GO:0006935">
    <property type="term" value="P:chemotaxis"/>
    <property type="evidence" value="ECO:0007669"/>
    <property type="project" value="UniProtKB-KW"/>
</dbReference>
<keyword evidence="2" id="KW-0813">Transport</keyword>
<dbReference type="GO" id="GO:0003774">
    <property type="term" value="F:cytoskeletal motor activity"/>
    <property type="evidence" value="ECO:0007669"/>
    <property type="project" value="InterPro"/>
</dbReference>
<accession>A0A3B0ZKQ8</accession>
<dbReference type="GO" id="GO:0015031">
    <property type="term" value="P:protein transport"/>
    <property type="evidence" value="ECO:0007669"/>
    <property type="project" value="UniProtKB-KW"/>
</dbReference>
<dbReference type="NCBIfam" id="TIGR02473">
    <property type="entry name" value="flagell_FliJ"/>
    <property type="match status" value="1"/>
</dbReference>
<dbReference type="InterPro" id="IPR052570">
    <property type="entry name" value="FliJ"/>
</dbReference>
<proteinExistence type="predicted"/>
<dbReference type="PIRSF" id="PIRSF019404">
    <property type="entry name" value="FliJ"/>
    <property type="match status" value="1"/>
</dbReference>
<dbReference type="InterPro" id="IPR053716">
    <property type="entry name" value="Flag_assembly_chemotaxis_eff"/>
</dbReference>
<organism evidence="10">
    <name type="scientific">hydrothermal vent metagenome</name>
    <dbReference type="NCBI Taxonomy" id="652676"/>
    <lineage>
        <taxon>unclassified sequences</taxon>
        <taxon>metagenomes</taxon>
        <taxon>ecological metagenomes</taxon>
    </lineage>
</organism>
<sequence length="148" mass="17422">MKKSKRFLPLAKIAANKELVTAKELGEVNNNLMIQKNKLNSLIQYREEYILSFKKHGKKGMDGSQLHTYQKFLENIDNALKQQRNLIASAEATCVKHTQIWRTQHTKTKIMDNVIEKYQKNELHEENKQEQKDNDERNSRSHQINSDK</sequence>
<evidence type="ECO:0000313" key="10">
    <source>
        <dbReference type="EMBL" id="VAW94075.1"/>
    </source>
</evidence>
<evidence type="ECO:0000256" key="9">
    <source>
        <dbReference type="SAM" id="MobiDB-lite"/>
    </source>
</evidence>
<dbReference type="AlphaFoldDB" id="A0A3B0ZKQ8"/>
<dbReference type="Gene3D" id="1.10.287.1700">
    <property type="match status" value="1"/>
</dbReference>
<dbReference type="Pfam" id="PF02050">
    <property type="entry name" value="FliJ"/>
    <property type="match status" value="1"/>
</dbReference>
<dbReference type="PANTHER" id="PTHR38786">
    <property type="entry name" value="FLAGELLAR FLIJ PROTEIN"/>
    <property type="match status" value="1"/>
</dbReference>
<reference evidence="10" key="1">
    <citation type="submission" date="2018-06" db="EMBL/GenBank/DDBJ databases">
        <authorList>
            <person name="Zhirakovskaya E."/>
        </authorList>
    </citation>
    <scope>NUCLEOTIDE SEQUENCE</scope>
</reference>
<evidence type="ECO:0000256" key="1">
    <source>
        <dbReference type="ARBA" id="ARBA00004413"/>
    </source>
</evidence>
<keyword evidence="6" id="KW-0653">Protein transport</keyword>
<keyword evidence="8" id="KW-1006">Bacterial flagellum protein export</keyword>
<dbReference type="EMBL" id="UOFS01000014">
    <property type="protein sequence ID" value="VAW94075.1"/>
    <property type="molecule type" value="Genomic_DNA"/>
</dbReference>
<evidence type="ECO:0000256" key="7">
    <source>
        <dbReference type="ARBA" id="ARBA00023136"/>
    </source>
</evidence>
<name>A0A3B0ZKQ8_9ZZZZ</name>
<feature type="region of interest" description="Disordered" evidence="9">
    <location>
        <begin position="122"/>
        <end position="148"/>
    </location>
</feature>
<evidence type="ECO:0008006" key="11">
    <source>
        <dbReference type="Google" id="ProtNLM"/>
    </source>
</evidence>
<evidence type="ECO:0000256" key="3">
    <source>
        <dbReference type="ARBA" id="ARBA00022475"/>
    </source>
</evidence>
<gene>
    <name evidence="10" type="ORF">MNBD_GAMMA22-2133</name>
</gene>
<keyword evidence="3" id="KW-1003">Cell membrane</keyword>
<keyword evidence="4" id="KW-0145">Chemotaxis</keyword>
<protein>
    <recommendedName>
        <fullName evidence="11">Flagellar FliJ protein</fullName>
    </recommendedName>
</protein>
<dbReference type="GO" id="GO:0005886">
    <property type="term" value="C:plasma membrane"/>
    <property type="evidence" value="ECO:0007669"/>
    <property type="project" value="UniProtKB-SubCell"/>
</dbReference>
<evidence type="ECO:0000256" key="8">
    <source>
        <dbReference type="ARBA" id="ARBA00023225"/>
    </source>
</evidence>